<keyword evidence="4" id="KW-0564">Palmitate</keyword>
<dbReference type="PANTHER" id="PTHR43649">
    <property type="entry name" value="ARABINOSE-BINDING PROTEIN-RELATED"/>
    <property type="match status" value="1"/>
</dbReference>
<keyword evidence="2 7" id="KW-0732">Signal</keyword>
<dbReference type="InterPro" id="IPR050490">
    <property type="entry name" value="Bact_solute-bd_prot1"/>
</dbReference>
<dbReference type="Gene3D" id="3.40.190.10">
    <property type="entry name" value="Periplasmic binding protein-like II"/>
    <property type="match status" value="1"/>
</dbReference>
<reference evidence="8" key="1">
    <citation type="journal article" date="2021" name="PeerJ">
        <title>Extensive microbial diversity within the chicken gut microbiome revealed by metagenomics and culture.</title>
        <authorList>
            <person name="Gilroy R."/>
            <person name="Ravi A."/>
            <person name="Getino M."/>
            <person name="Pursley I."/>
            <person name="Horton D.L."/>
            <person name="Alikhan N.F."/>
            <person name="Baker D."/>
            <person name="Gharbi K."/>
            <person name="Hall N."/>
            <person name="Watson M."/>
            <person name="Adriaenssens E.M."/>
            <person name="Foster-Nyarko E."/>
            <person name="Jarju S."/>
            <person name="Secka A."/>
            <person name="Antonio M."/>
            <person name="Oren A."/>
            <person name="Chaudhuri R.R."/>
            <person name="La Ragione R."/>
            <person name="Hildebrand F."/>
            <person name="Pallen M.J."/>
        </authorList>
    </citation>
    <scope>NUCLEOTIDE SEQUENCE</scope>
    <source>
        <strain evidence="8">USAMLcec2-132</strain>
    </source>
</reference>
<dbReference type="EMBL" id="DWWS01000031">
    <property type="protein sequence ID" value="HJC23836.1"/>
    <property type="molecule type" value="Genomic_DNA"/>
</dbReference>
<reference evidence="8" key="2">
    <citation type="submission" date="2021-04" db="EMBL/GenBank/DDBJ databases">
        <authorList>
            <person name="Gilroy R."/>
        </authorList>
    </citation>
    <scope>NUCLEOTIDE SEQUENCE</scope>
    <source>
        <strain evidence="8">USAMLcec2-132</strain>
    </source>
</reference>
<evidence type="ECO:0000256" key="2">
    <source>
        <dbReference type="ARBA" id="ARBA00022729"/>
    </source>
</evidence>
<feature type="chain" id="PRO_5039028636" evidence="7">
    <location>
        <begin position="21"/>
        <end position="465"/>
    </location>
</feature>
<keyword evidence="5" id="KW-0449">Lipoprotein</keyword>
<evidence type="ECO:0000256" key="3">
    <source>
        <dbReference type="ARBA" id="ARBA00023136"/>
    </source>
</evidence>
<protein>
    <submittedName>
        <fullName evidence="8">Sugar ABC transporter substrate-binding protein</fullName>
    </submittedName>
</protein>
<dbReference type="CDD" id="cd13585">
    <property type="entry name" value="PBP2_TMBP_like"/>
    <property type="match status" value="1"/>
</dbReference>
<keyword evidence="1" id="KW-1003">Cell membrane</keyword>
<evidence type="ECO:0000313" key="8">
    <source>
        <dbReference type="EMBL" id="HJC23836.1"/>
    </source>
</evidence>
<dbReference type="AlphaFoldDB" id="A0A9D2SR49"/>
<dbReference type="Proteomes" id="UP000823891">
    <property type="component" value="Unassembled WGS sequence"/>
</dbReference>
<evidence type="ECO:0000313" key="9">
    <source>
        <dbReference type="Proteomes" id="UP000823891"/>
    </source>
</evidence>
<evidence type="ECO:0000256" key="5">
    <source>
        <dbReference type="ARBA" id="ARBA00023288"/>
    </source>
</evidence>
<gene>
    <name evidence="8" type="ORF">H9761_09040</name>
</gene>
<comment type="caution">
    <text evidence="8">The sequence shown here is derived from an EMBL/GenBank/DDBJ whole genome shotgun (WGS) entry which is preliminary data.</text>
</comment>
<feature type="signal peptide" evidence="7">
    <location>
        <begin position="1"/>
        <end position="20"/>
    </location>
</feature>
<dbReference type="Pfam" id="PF01547">
    <property type="entry name" value="SBP_bac_1"/>
    <property type="match status" value="1"/>
</dbReference>
<sequence length="465" mass="50808">MLKKKAAIFIAMVMTMTSLAACGSTDNGTSTDSGSSVQAGQADVSTEAASEDAGSDPGEVVEITFWDQNASETRTQMFNHLIEEFEKENPDIKVNLVPIPASEAKAKYDVAIQSNTAPDCGGVSQYWMSDFIVQDALVALDDYLAGWEEAEYLLDMYQESIRDMAPDGKTYALANTVTLPTIWVNNSMMEEAGLDMPKDWLEVCDDAVLLTDTSKGQYGFSIRGGAGSSQQFEQMMYMHSGILDMFDEEGNSTVNDPAHVELLEKFAALYMKATPESDVTNGYAEMVAAFDSGTAAMIFHNLGSYGEHKKNLGDGNFTALTTVASKAGTQVIVSNGATCNAVFKDSKNPEAAFKWISYLNSHYACSYFSEQIGQIPCNELALQDDWVTEVTHMKEAADAILSGNCTLATLPINITGYYDLHNNVLVQGFQQVMLGELSAQDYLDDWAAQMTQLKKDYDAYIQTLK</sequence>
<keyword evidence="3" id="KW-0472">Membrane</keyword>
<feature type="region of interest" description="Disordered" evidence="6">
    <location>
        <begin position="24"/>
        <end position="57"/>
    </location>
</feature>
<accession>A0A9D2SR49</accession>
<dbReference type="PANTHER" id="PTHR43649:SF33">
    <property type="entry name" value="POLYGALACTURONAN_RHAMNOGALACTURONAN-BINDING PROTEIN YTCQ"/>
    <property type="match status" value="1"/>
</dbReference>
<evidence type="ECO:0000256" key="1">
    <source>
        <dbReference type="ARBA" id="ARBA00022475"/>
    </source>
</evidence>
<evidence type="ECO:0000256" key="6">
    <source>
        <dbReference type="SAM" id="MobiDB-lite"/>
    </source>
</evidence>
<evidence type="ECO:0000256" key="7">
    <source>
        <dbReference type="SAM" id="SignalP"/>
    </source>
</evidence>
<dbReference type="InterPro" id="IPR006059">
    <property type="entry name" value="SBP"/>
</dbReference>
<dbReference type="PROSITE" id="PS51257">
    <property type="entry name" value="PROKAR_LIPOPROTEIN"/>
    <property type="match status" value="1"/>
</dbReference>
<proteinExistence type="predicted"/>
<organism evidence="8 9">
    <name type="scientific">Candidatus Eisenbergiella merdavium</name>
    <dbReference type="NCBI Taxonomy" id="2838551"/>
    <lineage>
        <taxon>Bacteria</taxon>
        <taxon>Bacillati</taxon>
        <taxon>Bacillota</taxon>
        <taxon>Clostridia</taxon>
        <taxon>Lachnospirales</taxon>
        <taxon>Lachnospiraceae</taxon>
        <taxon>Eisenbergiella</taxon>
    </lineage>
</organism>
<name>A0A9D2SR49_9FIRM</name>
<feature type="compositionally biased region" description="Low complexity" evidence="6">
    <location>
        <begin position="24"/>
        <end position="36"/>
    </location>
</feature>
<feature type="compositionally biased region" description="Polar residues" evidence="6">
    <location>
        <begin position="37"/>
        <end position="48"/>
    </location>
</feature>
<evidence type="ECO:0000256" key="4">
    <source>
        <dbReference type="ARBA" id="ARBA00023139"/>
    </source>
</evidence>
<dbReference type="SUPFAM" id="SSF53850">
    <property type="entry name" value="Periplasmic binding protein-like II"/>
    <property type="match status" value="1"/>
</dbReference>